<keyword evidence="7" id="KW-0594">Phospholipid biosynthesis</keyword>
<keyword evidence="4 14" id="KW-0808">Transferase</keyword>
<feature type="region of interest" description="Disordered" evidence="12">
    <location>
        <begin position="404"/>
        <end position="450"/>
    </location>
</feature>
<dbReference type="EMBL" id="JAPUFD010000005">
    <property type="protein sequence ID" value="MDI1487294.1"/>
    <property type="molecule type" value="Genomic_DNA"/>
</dbReference>
<evidence type="ECO:0000313" key="15">
    <source>
        <dbReference type="Proteomes" id="UP001161017"/>
    </source>
</evidence>
<dbReference type="FunFam" id="3.40.50.620:FF:000147">
    <property type="entry name" value="Cholinephosphate cytidylyltransferase"/>
    <property type="match status" value="1"/>
</dbReference>
<keyword evidence="8" id="KW-1208">Phospholipid metabolism</keyword>
<keyword evidence="5 14" id="KW-0548">Nucleotidyltransferase</keyword>
<dbReference type="GO" id="GO:0004105">
    <property type="term" value="F:choline-phosphate cytidylyltransferase activity"/>
    <property type="evidence" value="ECO:0007669"/>
    <property type="project" value="UniProtKB-EC"/>
</dbReference>
<accession>A0AA43QL35</accession>
<evidence type="ECO:0000256" key="12">
    <source>
        <dbReference type="SAM" id="MobiDB-lite"/>
    </source>
</evidence>
<dbReference type="PANTHER" id="PTHR10739:SF13">
    <property type="entry name" value="CHOLINE-PHOSPHATE CYTIDYLYLTRANSFERASE"/>
    <property type="match status" value="1"/>
</dbReference>
<dbReference type="SUPFAM" id="SSF52374">
    <property type="entry name" value="Nucleotidylyl transferase"/>
    <property type="match status" value="1"/>
</dbReference>
<keyword evidence="3" id="KW-0597">Phosphoprotein</keyword>
<evidence type="ECO:0000256" key="10">
    <source>
        <dbReference type="ARBA" id="ARBA00076205"/>
    </source>
</evidence>
<dbReference type="InterPro" id="IPR014729">
    <property type="entry name" value="Rossmann-like_a/b/a_fold"/>
</dbReference>
<evidence type="ECO:0000256" key="2">
    <source>
        <dbReference type="ARBA" id="ARBA00022516"/>
    </source>
</evidence>
<evidence type="ECO:0000256" key="1">
    <source>
        <dbReference type="ARBA" id="ARBA00010101"/>
    </source>
</evidence>
<evidence type="ECO:0000256" key="11">
    <source>
        <dbReference type="ARBA" id="ARBA00080967"/>
    </source>
</evidence>
<proteinExistence type="inferred from homology"/>
<evidence type="ECO:0000256" key="6">
    <source>
        <dbReference type="ARBA" id="ARBA00023098"/>
    </source>
</evidence>
<dbReference type="GO" id="GO:0031210">
    <property type="term" value="F:phosphatidylcholine binding"/>
    <property type="evidence" value="ECO:0007669"/>
    <property type="project" value="TreeGrafter"/>
</dbReference>
<feature type="compositionally biased region" description="Basic and acidic residues" evidence="12">
    <location>
        <begin position="93"/>
        <end position="105"/>
    </location>
</feature>
<feature type="compositionally biased region" description="Low complexity" evidence="12">
    <location>
        <begin position="336"/>
        <end position="353"/>
    </location>
</feature>
<dbReference type="Pfam" id="PF01467">
    <property type="entry name" value="CTP_transf_like"/>
    <property type="match status" value="1"/>
</dbReference>
<sequence>MSSPSSAGSAKRKRSSSLEKKSRTVPTADLLQPSSRDASGEDAADSTANSLTSSLKHKKGESSTGPNKRPRTKSNAADSISNGTPRNVPGTDGEDHNIAEDEGGRGKRRTRASSSRQSLEAKHDDSKAMPPPPKGVLQDPVGYKTNPPPTGRPVRIYADGVFDLFHLGHMRQLEQAKNAFPNVYLMVGVTGDAETHKRKGLTVLTGAERAETVRHLSPDFLEKHEIDYVAHDDLPYGADEGDDIYSPIKRAGKFLVTQRTEGVSTTGIITKIVRDYEQYIARQFKRGTSRQELNVSWLKKNELDLKRHVVELRDSVRNNWSTTGQELTKELRQYWRSSRPSSPARSSLGSEPSTAKSPTSLSHLPRLDVPRAESPGGSSGPSNDFATGYSLGLIGGVRSWMTRSRVSLRGSQPGSGESEDDSSDARSPGLEETSAGQKFPQTADAMDTKA</sequence>
<gene>
    <name evidence="14" type="primary">PCT1</name>
    <name evidence="14" type="ORF">OHK93_006563</name>
</gene>
<evidence type="ECO:0000259" key="13">
    <source>
        <dbReference type="Pfam" id="PF01467"/>
    </source>
</evidence>
<dbReference type="GO" id="GO:0005635">
    <property type="term" value="C:nuclear envelope"/>
    <property type="evidence" value="ECO:0007669"/>
    <property type="project" value="TreeGrafter"/>
</dbReference>
<evidence type="ECO:0000256" key="8">
    <source>
        <dbReference type="ARBA" id="ARBA00023264"/>
    </source>
</evidence>
<name>A0AA43QL35_9LECA</name>
<evidence type="ECO:0000256" key="3">
    <source>
        <dbReference type="ARBA" id="ARBA00022553"/>
    </source>
</evidence>
<evidence type="ECO:0000256" key="9">
    <source>
        <dbReference type="ARBA" id="ARBA00026101"/>
    </source>
</evidence>
<dbReference type="PANTHER" id="PTHR10739">
    <property type="entry name" value="CYTIDYLYLTRANSFERASE"/>
    <property type="match status" value="1"/>
</dbReference>
<dbReference type="AlphaFoldDB" id="A0AA43QL35"/>
<feature type="domain" description="Cytidyltransferase-like" evidence="13">
    <location>
        <begin position="157"/>
        <end position="270"/>
    </location>
</feature>
<feature type="region of interest" description="Disordered" evidence="12">
    <location>
        <begin position="1"/>
        <end position="152"/>
    </location>
</feature>
<evidence type="ECO:0000256" key="4">
    <source>
        <dbReference type="ARBA" id="ARBA00022679"/>
    </source>
</evidence>
<keyword evidence="15" id="KW-1185">Reference proteome</keyword>
<evidence type="ECO:0000256" key="7">
    <source>
        <dbReference type="ARBA" id="ARBA00023209"/>
    </source>
</evidence>
<comment type="similarity">
    <text evidence="1">Belongs to the cytidylyltransferase family.</text>
</comment>
<protein>
    <recommendedName>
        <fullName evidence="9">choline-phosphate cytidylyltransferase</fullName>
        <ecNumber evidence="9">2.7.7.15</ecNumber>
    </recommendedName>
    <alternativeName>
        <fullName evidence="10">CTP:phosphocholine cytidylyltransferase</fullName>
    </alternativeName>
    <alternativeName>
        <fullName evidence="11">Phosphorylcholine transferase</fullName>
    </alternativeName>
</protein>
<keyword evidence="2" id="KW-0444">Lipid biosynthesis</keyword>
<keyword evidence="6" id="KW-0443">Lipid metabolism</keyword>
<dbReference type="InterPro" id="IPR041723">
    <property type="entry name" value="CCT"/>
</dbReference>
<feature type="compositionally biased region" description="Polar residues" evidence="12">
    <location>
        <begin position="73"/>
        <end position="85"/>
    </location>
</feature>
<evidence type="ECO:0000313" key="14">
    <source>
        <dbReference type="EMBL" id="MDI1487294.1"/>
    </source>
</evidence>
<feature type="region of interest" description="Disordered" evidence="12">
    <location>
        <begin position="334"/>
        <end position="384"/>
    </location>
</feature>
<comment type="caution">
    <text evidence="14">The sequence shown here is derived from an EMBL/GenBank/DDBJ whole genome shotgun (WGS) entry which is preliminary data.</text>
</comment>
<dbReference type="NCBIfam" id="TIGR00125">
    <property type="entry name" value="cyt_tran_rel"/>
    <property type="match status" value="1"/>
</dbReference>
<dbReference type="Proteomes" id="UP001161017">
    <property type="component" value="Unassembled WGS sequence"/>
</dbReference>
<dbReference type="CDD" id="cd02174">
    <property type="entry name" value="CCT"/>
    <property type="match status" value="1"/>
</dbReference>
<reference evidence="14" key="1">
    <citation type="journal article" date="2023" name="Genome Biol. Evol.">
        <title>First Whole Genome Sequence and Flow Cytometry Genome Size Data for the Lichen-Forming Fungus Ramalina farinacea (Ascomycota).</title>
        <authorList>
            <person name="Llewellyn T."/>
            <person name="Mian S."/>
            <person name="Hill R."/>
            <person name="Leitch I.J."/>
            <person name="Gaya E."/>
        </authorList>
    </citation>
    <scope>NUCLEOTIDE SEQUENCE</scope>
    <source>
        <strain evidence="14">LIQ254RAFAR</strain>
    </source>
</reference>
<evidence type="ECO:0000256" key="5">
    <source>
        <dbReference type="ARBA" id="ARBA00022695"/>
    </source>
</evidence>
<dbReference type="InterPro" id="IPR045049">
    <property type="entry name" value="Pcy1-like"/>
</dbReference>
<dbReference type="Gene3D" id="3.40.50.620">
    <property type="entry name" value="HUPs"/>
    <property type="match status" value="1"/>
</dbReference>
<dbReference type="InterPro" id="IPR004821">
    <property type="entry name" value="Cyt_trans-like"/>
</dbReference>
<dbReference type="EC" id="2.7.7.15" evidence="9"/>
<organism evidence="14 15">
    <name type="scientific">Ramalina farinacea</name>
    <dbReference type="NCBI Taxonomy" id="258253"/>
    <lineage>
        <taxon>Eukaryota</taxon>
        <taxon>Fungi</taxon>
        <taxon>Dikarya</taxon>
        <taxon>Ascomycota</taxon>
        <taxon>Pezizomycotina</taxon>
        <taxon>Lecanoromycetes</taxon>
        <taxon>OSLEUM clade</taxon>
        <taxon>Lecanoromycetidae</taxon>
        <taxon>Lecanorales</taxon>
        <taxon>Lecanorineae</taxon>
        <taxon>Ramalinaceae</taxon>
        <taxon>Ramalina</taxon>
    </lineage>
</organism>